<dbReference type="PANTHER" id="PTHR36919:SF2">
    <property type="entry name" value="BLL6627 PROTEIN"/>
    <property type="match status" value="1"/>
</dbReference>
<evidence type="ECO:0000256" key="1">
    <source>
        <dbReference type="SAM" id="SignalP"/>
    </source>
</evidence>
<dbReference type="Gene3D" id="2.40.128.520">
    <property type="match status" value="1"/>
</dbReference>
<feature type="domain" description="DUF2147" evidence="2">
    <location>
        <begin position="38"/>
        <end position="151"/>
    </location>
</feature>
<evidence type="ECO:0000313" key="4">
    <source>
        <dbReference type="Proteomes" id="UP000184609"/>
    </source>
</evidence>
<sequence>MRRSRIMKNLNKITFGFIALFMSISSLSIAQSEDAIIGTWLNTEKDGRIEIYKSGNEFFGKIVWLQDPNENGKPVVDSNNPDESLSSRPILGLPLLEGFTYEDGVWEDGTIYDPKSGKTYSCVMKLKGDDTLEVRGYVGVSMFGRTVLWSRYD</sequence>
<proteinExistence type="predicted"/>
<reference evidence="4" key="1">
    <citation type="submission" date="2016-12" db="EMBL/GenBank/DDBJ databases">
        <authorList>
            <person name="Varghese N."/>
            <person name="Submissions S."/>
        </authorList>
    </citation>
    <scope>NUCLEOTIDE SEQUENCE [LARGE SCALE GENOMIC DNA]</scope>
    <source>
        <strain evidence="4">DSM 25035</strain>
    </source>
</reference>
<dbReference type="InterPro" id="IPR019223">
    <property type="entry name" value="DUF2147"/>
</dbReference>
<evidence type="ECO:0000259" key="2">
    <source>
        <dbReference type="Pfam" id="PF09917"/>
    </source>
</evidence>
<accession>A0A1M7Z9B1</accession>
<name>A0A1M7Z9B1_9BACT</name>
<keyword evidence="1" id="KW-0732">Signal</keyword>
<dbReference type="Proteomes" id="UP000184609">
    <property type="component" value="Unassembled WGS sequence"/>
</dbReference>
<protein>
    <recommendedName>
        <fullName evidence="2">DUF2147 domain-containing protein</fullName>
    </recommendedName>
</protein>
<dbReference type="PANTHER" id="PTHR36919">
    <property type="entry name" value="BLR1215 PROTEIN"/>
    <property type="match status" value="1"/>
</dbReference>
<dbReference type="Pfam" id="PF09917">
    <property type="entry name" value="DUF2147"/>
    <property type="match status" value="1"/>
</dbReference>
<keyword evidence="4" id="KW-1185">Reference proteome</keyword>
<organism evidence="3 4">
    <name type="scientific">Algoriphagus zhangzhouensis</name>
    <dbReference type="NCBI Taxonomy" id="1073327"/>
    <lineage>
        <taxon>Bacteria</taxon>
        <taxon>Pseudomonadati</taxon>
        <taxon>Bacteroidota</taxon>
        <taxon>Cytophagia</taxon>
        <taxon>Cytophagales</taxon>
        <taxon>Cyclobacteriaceae</taxon>
        <taxon>Algoriphagus</taxon>
    </lineage>
</organism>
<gene>
    <name evidence="3" type="ORF">SAMN04488108_1400</name>
</gene>
<evidence type="ECO:0000313" key="3">
    <source>
        <dbReference type="EMBL" id="SHO61528.1"/>
    </source>
</evidence>
<dbReference type="STRING" id="1073327.SAMN04488108_1400"/>
<dbReference type="EMBL" id="FRXN01000002">
    <property type="protein sequence ID" value="SHO61528.1"/>
    <property type="molecule type" value="Genomic_DNA"/>
</dbReference>
<dbReference type="AlphaFoldDB" id="A0A1M7Z9B1"/>
<feature type="signal peptide" evidence="1">
    <location>
        <begin position="1"/>
        <end position="30"/>
    </location>
</feature>
<feature type="chain" id="PRO_5012952359" description="DUF2147 domain-containing protein" evidence="1">
    <location>
        <begin position="31"/>
        <end position="153"/>
    </location>
</feature>
<dbReference type="RefSeq" id="WP_243839722.1">
    <property type="nucleotide sequence ID" value="NZ_FRXN01000002.1"/>
</dbReference>